<feature type="compositionally biased region" description="Low complexity" evidence="1">
    <location>
        <begin position="578"/>
        <end position="593"/>
    </location>
</feature>
<dbReference type="EMBL" id="ML213504">
    <property type="protein sequence ID" value="TFK55461.1"/>
    <property type="molecule type" value="Genomic_DNA"/>
</dbReference>
<dbReference type="Proteomes" id="UP000305948">
    <property type="component" value="Unassembled WGS sequence"/>
</dbReference>
<feature type="compositionally biased region" description="Polar residues" evidence="1">
    <location>
        <begin position="345"/>
        <end position="354"/>
    </location>
</feature>
<sequence length="855" mass="93995">MATSQIAAVYSCNCLNVRCRAQPTSGSPPETQEDPQWIPAFVGEEGITIVHNQVTLRKRTKISKDEERSRWIRYMSLTCLLCDTLVYRVLQVVPPEAEGSEGAVLPTEGWAEIDPLKSVNGWVEIHKECLTGQAVQQQESLPSYSPLFRIILPSEMPSSPTDALLTPATPPPPSSPVSRTYLPPMPPLFPPAPFSPSHPTFSHLASLAAEESTKIRSEAEQHLARVTQAKVDEINHLEEELRRQVELLWRKFRKEILKTDEEIDDAVSRPSNRRRDSGSRTRSTSAGKVTNGTAPVSIRSFVPDRSSSSSSKASSPPRPRAQSALSVSLASSTFHHPRADETQKQAETTTQGSQLAAAVDVSSDDSLDDDVSTGRKTPSRFRSQSVPTRIRDDSSSTIPSPFLRNMDQSKDIAASLRYFANLDEHMGRAPSADTGDEDAKTAQSPMAVAADDRDTNKGEGPSTPPETRKKSRSRSRARDVEGSPKKDGDIKSRRKVTFNVEPAVVTITREVTAEKEAQEASRAQERSGDMIFDLDDDANGANGSGPPSLPLHEPARAPRRPRGRRHKASDEGLPQSYSSLRPASLPAPSNARPATEEDVLDSPRSLRFDAPLSEERQRKTRMMKRDEDDDEPLDPREEEILKLVAAGTPSHRGAWNKESRAWQTFVQRQDKRSKVSNAASITEENGDEDEYEEDADAGIFDDFEDPSESDPDEMESSYSNDKSPSGLKSPRLGSSMPIAIGPLSGSKKVLGIPSYQPKTSLSDRPGLMVPVLRPPQTKRSDTSAALRKASYAERDRMRERDPGALDFTTEDVGEEEDSDPENVAGPGSLGRQRALKILEARSKVPSASMWRSLAE</sequence>
<evidence type="ECO:0000256" key="1">
    <source>
        <dbReference type="SAM" id="MobiDB-lite"/>
    </source>
</evidence>
<accession>A0A5C3NP81</accession>
<feature type="compositionally biased region" description="Acidic residues" evidence="1">
    <location>
        <begin position="808"/>
        <end position="820"/>
    </location>
</feature>
<feature type="compositionally biased region" description="Acidic residues" evidence="1">
    <location>
        <begin position="684"/>
        <end position="715"/>
    </location>
</feature>
<feature type="compositionally biased region" description="Basic and acidic residues" evidence="1">
    <location>
        <begin position="790"/>
        <end position="803"/>
    </location>
</feature>
<gene>
    <name evidence="2" type="ORF">OE88DRAFT_1651775</name>
</gene>
<feature type="compositionally biased region" description="Basic residues" evidence="1">
    <location>
        <begin position="557"/>
        <end position="567"/>
    </location>
</feature>
<feature type="compositionally biased region" description="Basic and acidic residues" evidence="1">
    <location>
        <begin position="476"/>
        <end position="491"/>
    </location>
</feature>
<reference evidence="2 3" key="1">
    <citation type="journal article" date="2019" name="Nat. Ecol. Evol.">
        <title>Megaphylogeny resolves global patterns of mushroom evolution.</title>
        <authorList>
            <person name="Varga T."/>
            <person name="Krizsan K."/>
            <person name="Foldi C."/>
            <person name="Dima B."/>
            <person name="Sanchez-Garcia M."/>
            <person name="Sanchez-Ramirez S."/>
            <person name="Szollosi G.J."/>
            <person name="Szarkandi J.G."/>
            <person name="Papp V."/>
            <person name="Albert L."/>
            <person name="Andreopoulos W."/>
            <person name="Angelini C."/>
            <person name="Antonin V."/>
            <person name="Barry K.W."/>
            <person name="Bougher N.L."/>
            <person name="Buchanan P."/>
            <person name="Buyck B."/>
            <person name="Bense V."/>
            <person name="Catcheside P."/>
            <person name="Chovatia M."/>
            <person name="Cooper J."/>
            <person name="Damon W."/>
            <person name="Desjardin D."/>
            <person name="Finy P."/>
            <person name="Geml J."/>
            <person name="Haridas S."/>
            <person name="Hughes K."/>
            <person name="Justo A."/>
            <person name="Karasinski D."/>
            <person name="Kautmanova I."/>
            <person name="Kiss B."/>
            <person name="Kocsube S."/>
            <person name="Kotiranta H."/>
            <person name="LaButti K.M."/>
            <person name="Lechner B.E."/>
            <person name="Liimatainen K."/>
            <person name="Lipzen A."/>
            <person name="Lukacs Z."/>
            <person name="Mihaltcheva S."/>
            <person name="Morgado L.N."/>
            <person name="Niskanen T."/>
            <person name="Noordeloos M.E."/>
            <person name="Ohm R.A."/>
            <person name="Ortiz-Santana B."/>
            <person name="Ovrebo C."/>
            <person name="Racz N."/>
            <person name="Riley R."/>
            <person name="Savchenko A."/>
            <person name="Shiryaev A."/>
            <person name="Soop K."/>
            <person name="Spirin V."/>
            <person name="Szebenyi C."/>
            <person name="Tomsovsky M."/>
            <person name="Tulloss R.E."/>
            <person name="Uehling J."/>
            <person name="Grigoriev I.V."/>
            <person name="Vagvolgyi C."/>
            <person name="Papp T."/>
            <person name="Martin F.M."/>
            <person name="Miettinen O."/>
            <person name="Hibbett D.S."/>
            <person name="Nagy L.G."/>
        </authorList>
    </citation>
    <scope>NUCLEOTIDE SEQUENCE [LARGE SCALE GENOMIC DNA]</scope>
    <source>
        <strain evidence="2 3">OMC1185</strain>
    </source>
</reference>
<name>A0A5C3NP81_9AGAM</name>
<evidence type="ECO:0000313" key="3">
    <source>
        <dbReference type="Proteomes" id="UP000305948"/>
    </source>
</evidence>
<proteinExistence type="predicted"/>
<dbReference type="AlphaFoldDB" id="A0A5C3NP81"/>
<dbReference type="STRING" id="5364.A0A5C3NP81"/>
<protein>
    <submittedName>
        <fullName evidence="2">Uncharacterized protein</fullName>
    </submittedName>
</protein>
<keyword evidence="3" id="KW-1185">Reference proteome</keyword>
<feature type="region of interest" description="Disordered" evidence="1">
    <location>
        <begin position="427"/>
        <end position="831"/>
    </location>
</feature>
<feature type="compositionally biased region" description="Basic and acidic residues" evidence="1">
    <location>
        <begin position="511"/>
        <end position="528"/>
    </location>
</feature>
<feature type="region of interest" description="Disordered" evidence="1">
    <location>
        <begin position="264"/>
        <end position="406"/>
    </location>
</feature>
<evidence type="ECO:0000313" key="2">
    <source>
        <dbReference type="EMBL" id="TFK55461.1"/>
    </source>
</evidence>
<feature type="compositionally biased region" description="Low complexity" evidence="1">
    <location>
        <begin position="297"/>
        <end position="332"/>
    </location>
</feature>
<feature type="compositionally biased region" description="Acidic residues" evidence="1">
    <location>
        <begin position="362"/>
        <end position="371"/>
    </location>
</feature>
<dbReference type="OrthoDB" id="2563191at2759"/>
<feature type="compositionally biased region" description="Polar residues" evidence="1">
    <location>
        <begin position="374"/>
        <end position="387"/>
    </location>
</feature>
<organism evidence="2 3">
    <name type="scientific">Heliocybe sulcata</name>
    <dbReference type="NCBI Taxonomy" id="5364"/>
    <lineage>
        <taxon>Eukaryota</taxon>
        <taxon>Fungi</taxon>
        <taxon>Dikarya</taxon>
        <taxon>Basidiomycota</taxon>
        <taxon>Agaricomycotina</taxon>
        <taxon>Agaricomycetes</taxon>
        <taxon>Gloeophyllales</taxon>
        <taxon>Gloeophyllaceae</taxon>
        <taxon>Heliocybe</taxon>
    </lineage>
</organism>